<proteinExistence type="predicted"/>
<sequence>MRPSSPWIRGASWAPPLLLTFICFSIYLYLYSNAFDNMRTSSVFRVVEGDIKSVWRDNVGSLTYILNFKKDNSVSFEFSSEGMLSTSPSIPSSSITFHLQNNLSPSNEKIREIMKNRTKPLLTLFTSWNDSKDKHLVHNITSVNWLSLRPFVVPVVFTNESGVTEACNNSGWMILPVRVSAAEGVPVLKYMYIDAMEKFNSDFYAYSNSDILFTDTLIKTLLSLLAHNSSSKTHTFIIGKRTNVDNVTMVEGSSWIELTKVAKKRGKIFTGYAEDYFITSSSYPWKDIPEVVIGRRAYDNWLVLNARKQKHQVIDASDTILAVHQTTKAGNFEGHSHKNGEYNHKLLAKLYRSIRYGAGVTDCAEKVTKLNKGEIVISSRTKLFRQCNI</sequence>
<comment type="caution">
    <text evidence="2">The sequence shown here is derived from an EMBL/GenBank/DDBJ whole genome shotgun (WGS) entry which is preliminary data.</text>
</comment>
<dbReference type="EMBL" id="JBJQND010000012">
    <property type="protein sequence ID" value="KAL3860540.1"/>
    <property type="molecule type" value="Genomic_DNA"/>
</dbReference>
<evidence type="ECO:0000313" key="2">
    <source>
        <dbReference type="EMBL" id="KAL3860540.1"/>
    </source>
</evidence>
<reference evidence="2 3" key="1">
    <citation type="submission" date="2024-11" db="EMBL/GenBank/DDBJ databases">
        <title>Chromosome-level genome assembly of the freshwater bivalve Anodonta woodiana.</title>
        <authorList>
            <person name="Chen X."/>
        </authorList>
    </citation>
    <scope>NUCLEOTIDE SEQUENCE [LARGE SCALE GENOMIC DNA]</scope>
    <source>
        <strain evidence="2">MN2024</strain>
        <tissue evidence="2">Gills</tissue>
    </source>
</reference>
<evidence type="ECO:0000256" key="1">
    <source>
        <dbReference type="SAM" id="Phobius"/>
    </source>
</evidence>
<protein>
    <submittedName>
        <fullName evidence="2">Uncharacterized protein</fullName>
    </submittedName>
</protein>
<evidence type="ECO:0000313" key="3">
    <source>
        <dbReference type="Proteomes" id="UP001634394"/>
    </source>
</evidence>
<feature type="transmembrane region" description="Helical" evidence="1">
    <location>
        <begin position="12"/>
        <end position="31"/>
    </location>
</feature>
<keyword evidence="1" id="KW-1133">Transmembrane helix</keyword>
<dbReference type="Proteomes" id="UP001634394">
    <property type="component" value="Unassembled WGS sequence"/>
</dbReference>
<keyword evidence="1" id="KW-0812">Transmembrane</keyword>
<dbReference type="AlphaFoldDB" id="A0ABD3VG25"/>
<keyword evidence="1" id="KW-0472">Membrane</keyword>
<keyword evidence="3" id="KW-1185">Reference proteome</keyword>
<accession>A0ABD3VG25</accession>
<organism evidence="2 3">
    <name type="scientific">Sinanodonta woodiana</name>
    <name type="common">Chinese pond mussel</name>
    <name type="synonym">Anodonta woodiana</name>
    <dbReference type="NCBI Taxonomy" id="1069815"/>
    <lineage>
        <taxon>Eukaryota</taxon>
        <taxon>Metazoa</taxon>
        <taxon>Spiralia</taxon>
        <taxon>Lophotrochozoa</taxon>
        <taxon>Mollusca</taxon>
        <taxon>Bivalvia</taxon>
        <taxon>Autobranchia</taxon>
        <taxon>Heteroconchia</taxon>
        <taxon>Palaeoheterodonta</taxon>
        <taxon>Unionida</taxon>
        <taxon>Unionoidea</taxon>
        <taxon>Unionidae</taxon>
        <taxon>Unioninae</taxon>
        <taxon>Sinanodonta</taxon>
    </lineage>
</organism>
<gene>
    <name evidence="2" type="ORF">ACJMK2_010656</name>
</gene>
<name>A0ABD3VG25_SINWO</name>